<reference evidence="1 2" key="1">
    <citation type="submission" date="2020-11" db="EMBL/GenBank/DDBJ databases">
        <title>genome sequence of strain KACC 18849.</title>
        <authorList>
            <person name="Gao J."/>
            <person name="Zhang X."/>
        </authorList>
    </citation>
    <scope>NUCLEOTIDE SEQUENCE [LARGE SCALE GENOMIC DNA]</scope>
    <source>
        <strain evidence="1 2">KACC 18849</strain>
    </source>
</reference>
<proteinExistence type="predicted"/>
<evidence type="ECO:0000313" key="1">
    <source>
        <dbReference type="EMBL" id="MBI1684425.1"/>
    </source>
</evidence>
<dbReference type="EMBL" id="JADWOX010000007">
    <property type="protein sequence ID" value="MBI1684425.1"/>
    <property type="molecule type" value="Genomic_DNA"/>
</dbReference>
<evidence type="ECO:0000313" key="2">
    <source>
        <dbReference type="Proteomes" id="UP000639859"/>
    </source>
</evidence>
<gene>
    <name evidence="1" type="ORF">I4Q42_12175</name>
</gene>
<name>A0ABS0SXS7_9CAUL</name>
<sequence>MSSVDFQTLPPAMQSARGAARALAALLRIADPAGARSLGGPDTADLADLVDVVTGKFDEGLGDLGFSPHPSD</sequence>
<keyword evidence="2" id="KW-1185">Reference proteome</keyword>
<organism evidence="1 2">
    <name type="scientific">Caulobacter hibisci</name>
    <dbReference type="NCBI Taxonomy" id="2035993"/>
    <lineage>
        <taxon>Bacteria</taxon>
        <taxon>Pseudomonadati</taxon>
        <taxon>Pseudomonadota</taxon>
        <taxon>Alphaproteobacteria</taxon>
        <taxon>Caulobacterales</taxon>
        <taxon>Caulobacteraceae</taxon>
        <taxon>Caulobacter</taxon>
    </lineage>
</organism>
<accession>A0ABS0SXS7</accession>
<dbReference type="Proteomes" id="UP000639859">
    <property type="component" value="Unassembled WGS sequence"/>
</dbReference>
<protein>
    <submittedName>
        <fullName evidence="1">Uncharacterized protein</fullName>
    </submittedName>
</protein>
<comment type="caution">
    <text evidence="1">The sequence shown here is derived from an EMBL/GenBank/DDBJ whole genome shotgun (WGS) entry which is preliminary data.</text>
</comment>
<dbReference type="RefSeq" id="WP_198576338.1">
    <property type="nucleotide sequence ID" value="NZ_JADWOX010000007.1"/>
</dbReference>